<reference evidence="3 4" key="1">
    <citation type="submission" date="2018-06" db="EMBL/GenBank/DDBJ databases">
        <title>Genomic Encyclopedia of Archaeal and Bacterial Type Strains, Phase II (KMG-II): from individual species to whole genera.</title>
        <authorList>
            <person name="Goeker M."/>
        </authorList>
    </citation>
    <scope>NUCLEOTIDE SEQUENCE [LARGE SCALE GENOMIC DNA]</scope>
    <source>
        <strain evidence="3 4">DSM 25663</strain>
    </source>
</reference>
<feature type="domain" description="NadR/Ttd14 AAA" evidence="1">
    <location>
        <begin position="14"/>
        <end position="172"/>
    </location>
</feature>
<feature type="domain" description="DUF4301" evidence="2">
    <location>
        <begin position="193"/>
        <end position="702"/>
    </location>
</feature>
<dbReference type="Proteomes" id="UP000248840">
    <property type="component" value="Unassembled WGS sequence"/>
</dbReference>
<dbReference type="AlphaFoldDB" id="A0A328YGQ9"/>
<comment type="caution">
    <text evidence="3">The sequence shown here is derived from an EMBL/GenBank/DDBJ whole genome shotgun (WGS) entry which is preliminary data.</text>
</comment>
<dbReference type="PANTHER" id="PTHR37512:SF1">
    <property type="entry name" value="NADR_TTD14 AAA DOMAIN-CONTAINING PROTEIN"/>
    <property type="match status" value="1"/>
</dbReference>
<dbReference type="SUPFAM" id="SSF53448">
    <property type="entry name" value="Nucleotide-diphospho-sugar transferases"/>
    <property type="match status" value="1"/>
</dbReference>
<sequence length="706" mass="80675">MEENLKQKQSNVVKIALFGPESTGKTTLAKQLATEYNTSWIPEFARDYLQKKWDSNKGICEPNDLLPIAIGQITLENEALSIANQILFCDTNVFLTKVFSDLYYGSCDPLIEKAAKKHTYDLIFLTDSDVPWEKDDLRDRPENREEIATFFEKSLVQYNKPYIKLSGNKEERLNKAKKIIDDFFEARKLGFTSRDFVSIYNRGVSLKTVKFQFDILKNGIPKINLDRPAILHDGIMPMSKEEALYFSNYFDEKKNSLKLKKFVPASGAASRMFKFLSEFVNEYKLGEESINAYINRKNDSSLSVFIVAKEKLPFYKEVLKKTKEALPDYETCDSDVQDYWFIKTMLSASYFDYANKPKGVLPFHKYESHIATAIEEHLNECVYYAVSNSNSYLHFTVSEEHQRSFETIIASVKNKVEQEANVSIQVKFSYQDKATDVIAVDGLGNPFRGENDELLFRPGGHGALIENLNALNSDIVFVKNIDNVIQNHLDVISLYKKALAGILVQFQEQIFNYLKKLQSDAISNDELNEIASYISSKLNISIKEDFYRYTKEYKIGHLVTLLNRPIRVCGMVKNEGEPGGGPFWVTDKKGKTFLQIVESSQIATKDEKQLEIFNKATHFNPVDLVCGIKDFKGQKFDLTKFVDANSGFVVEKNKNGKPYKAFELPGLWNGAMAKWLTIFVEVPLITFNPVKTVNDLLKPAHQHMGL</sequence>
<dbReference type="SUPFAM" id="SSF52540">
    <property type="entry name" value="P-loop containing nucleoside triphosphate hydrolases"/>
    <property type="match status" value="1"/>
</dbReference>
<dbReference type="RefSeq" id="WP_112112973.1">
    <property type="nucleotide sequence ID" value="NZ_QLSZ01000005.1"/>
</dbReference>
<keyword evidence="3" id="KW-0548">Nucleotidyltransferase</keyword>
<evidence type="ECO:0000259" key="2">
    <source>
        <dbReference type="Pfam" id="PF14134"/>
    </source>
</evidence>
<evidence type="ECO:0000313" key="3">
    <source>
        <dbReference type="EMBL" id="RAR72484.1"/>
    </source>
</evidence>
<keyword evidence="4" id="KW-1185">Reference proteome</keyword>
<dbReference type="EMBL" id="QLSZ01000005">
    <property type="protein sequence ID" value="RAR72484.1"/>
    <property type="molecule type" value="Genomic_DNA"/>
</dbReference>
<organism evidence="3 4">
    <name type="scientific">Flavobacterium aciduliphilum</name>
    <dbReference type="NCBI Taxonomy" id="1101402"/>
    <lineage>
        <taxon>Bacteria</taxon>
        <taxon>Pseudomonadati</taxon>
        <taxon>Bacteroidota</taxon>
        <taxon>Flavobacteriia</taxon>
        <taxon>Flavobacteriales</taxon>
        <taxon>Flavobacteriaceae</taxon>
        <taxon>Flavobacterium</taxon>
    </lineage>
</organism>
<dbReference type="InterPro" id="IPR029044">
    <property type="entry name" value="Nucleotide-diphossugar_trans"/>
</dbReference>
<dbReference type="Pfam" id="PF14134">
    <property type="entry name" value="DUF4301"/>
    <property type="match status" value="1"/>
</dbReference>
<gene>
    <name evidence="3" type="ORF">CLV55_10551</name>
</gene>
<dbReference type="Gene3D" id="3.40.50.300">
    <property type="entry name" value="P-loop containing nucleotide triphosphate hydrolases"/>
    <property type="match status" value="1"/>
</dbReference>
<dbReference type="InterPro" id="IPR052735">
    <property type="entry name" value="NAD_biosynth-regulator"/>
</dbReference>
<dbReference type="InterPro" id="IPR027417">
    <property type="entry name" value="P-loop_NTPase"/>
</dbReference>
<name>A0A328YGQ9_9FLAO</name>
<dbReference type="GO" id="GO:0016779">
    <property type="term" value="F:nucleotidyltransferase activity"/>
    <property type="evidence" value="ECO:0007669"/>
    <property type="project" value="UniProtKB-KW"/>
</dbReference>
<dbReference type="InterPro" id="IPR038727">
    <property type="entry name" value="NadR/Ttd14_AAA_dom"/>
</dbReference>
<accession>A0A328YGQ9</accession>
<dbReference type="OrthoDB" id="5572060at2"/>
<dbReference type="PANTHER" id="PTHR37512">
    <property type="entry name" value="TRIFUNCTIONAL NAD BIOSYNTHESIS/REGULATOR PROTEIN NADR"/>
    <property type="match status" value="1"/>
</dbReference>
<evidence type="ECO:0000259" key="1">
    <source>
        <dbReference type="Pfam" id="PF13521"/>
    </source>
</evidence>
<dbReference type="Pfam" id="PF13521">
    <property type="entry name" value="AAA_28"/>
    <property type="match status" value="1"/>
</dbReference>
<keyword evidence="3" id="KW-0808">Transferase</keyword>
<dbReference type="InterPro" id="IPR025393">
    <property type="entry name" value="DUF4301"/>
</dbReference>
<proteinExistence type="predicted"/>
<evidence type="ECO:0000313" key="4">
    <source>
        <dbReference type="Proteomes" id="UP000248840"/>
    </source>
</evidence>
<protein>
    <submittedName>
        <fullName evidence="3">NadR type nicotinamide-nucleotide adenylyltransferase</fullName>
    </submittedName>
</protein>